<protein>
    <submittedName>
        <fullName evidence="5">Uncharacterized protein</fullName>
    </submittedName>
</protein>
<dbReference type="Gene3D" id="1.20.1250.20">
    <property type="entry name" value="MFS general substrate transporter like domains"/>
    <property type="match status" value="1"/>
</dbReference>
<keyword evidence="3" id="KW-1133">Transmembrane helix</keyword>
<evidence type="ECO:0000313" key="6">
    <source>
        <dbReference type="Proteomes" id="UP000290289"/>
    </source>
</evidence>
<dbReference type="InterPro" id="IPR036259">
    <property type="entry name" value="MFS_trans_sf"/>
</dbReference>
<evidence type="ECO:0000256" key="1">
    <source>
        <dbReference type="ARBA" id="ARBA00004141"/>
    </source>
</evidence>
<dbReference type="Proteomes" id="UP000290289">
    <property type="component" value="Chromosome 4"/>
</dbReference>
<dbReference type="GO" id="GO:0016020">
    <property type="term" value="C:membrane"/>
    <property type="evidence" value="ECO:0007669"/>
    <property type="project" value="UniProtKB-SubCell"/>
</dbReference>
<organism evidence="5 6">
    <name type="scientific">Malus domestica</name>
    <name type="common">Apple</name>
    <name type="synonym">Pyrus malus</name>
    <dbReference type="NCBI Taxonomy" id="3750"/>
    <lineage>
        <taxon>Eukaryota</taxon>
        <taxon>Viridiplantae</taxon>
        <taxon>Streptophyta</taxon>
        <taxon>Embryophyta</taxon>
        <taxon>Tracheophyta</taxon>
        <taxon>Spermatophyta</taxon>
        <taxon>Magnoliopsida</taxon>
        <taxon>eudicotyledons</taxon>
        <taxon>Gunneridae</taxon>
        <taxon>Pentapetalae</taxon>
        <taxon>rosids</taxon>
        <taxon>fabids</taxon>
        <taxon>Rosales</taxon>
        <taxon>Rosaceae</taxon>
        <taxon>Amygdaloideae</taxon>
        <taxon>Maleae</taxon>
        <taxon>Malus</taxon>
    </lineage>
</organism>
<keyword evidence="6" id="KW-1185">Reference proteome</keyword>
<name>A0A498K1M7_MALDO</name>
<evidence type="ECO:0000256" key="3">
    <source>
        <dbReference type="ARBA" id="ARBA00022989"/>
    </source>
</evidence>
<evidence type="ECO:0000256" key="2">
    <source>
        <dbReference type="ARBA" id="ARBA00022692"/>
    </source>
</evidence>
<comment type="subcellular location">
    <subcellularLocation>
        <location evidence="1">Membrane</location>
        <topology evidence="1">Multi-pass membrane protein</topology>
    </subcellularLocation>
</comment>
<comment type="caution">
    <text evidence="5">The sequence shown here is derived from an EMBL/GenBank/DDBJ whole genome shotgun (WGS) entry which is preliminary data.</text>
</comment>
<evidence type="ECO:0000313" key="5">
    <source>
        <dbReference type="EMBL" id="RXI02069.1"/>
    </source>
</evidence>
<dbReference type="AlphaFoldDB" id="A0A498K1M7"/>
<sequence>MSVLHGALPLVALGTGSINPCVSSFGADQFDDSDEAEKNNQEFLLQLVSISQSTLVPLWLLLCLFGYKQTLGGAGLRHPSRGYGTCCCELLFRHSVVQKPDSRWESPHSHLPGACCILQELYETADEEPAVKGIRKLDHTKQLSFLDKAAVET</sequence>
<dbReference type="EMBL" id="RDQH01000330">
    <property type="protein sequence ID" value="RXI02069.1"/>
    <property type="molecule type" value="Genomic_DNA"/>
</dbReference>
<reference evidence="5 6" key="1">
    <citation type="submission" date="2018-10" db="EMBL/GenBank/DDBJ databases">
        <title>A high-quality apple genome assembly.</title>
        <authorList>
            <person name="Hu J."/>
        </authorList>
    </citation>
    <scope>NUCLEOTIDE SEQUENCE [LARGE SCALE GENOMIC DNA]</scope>
    <source>
        <strain evidence="6">cv. HFTH1</strain>
        <tissue evidence="5">Young leaf</tissue>
    </source>
</reference>
<keyword evidence="4" id="KW-0472">Membrane</keyword>
<proteinExistence type="predicted"/>
<evidence type="ECO:0000256" key="4">
    <source>
        <dbReference type="ARBA" id="ARBA00023136"/>
    </source>
</evidence>
<accession>A0A498K1M7</accession>
<gene>
    <name evidence="5" type="ORF">DVH24_026599</name>
</gene>
<dbReference type="Pfam" id="PF00854">
    <property type="entry name" value="PTR2"/>
    <property type="match status" value="1"/>
</dbReference>
<dbReference type="InterPro" id="IPR000109">
    <property type="entry name" value="POT_fam"/>
</dbReference>
<keyword evidence="2" id="KW-0812">Transmembrane</keyword>
<dbReference type="GO" id="GO:0022857">
    <property type="term" value="F:transmembrane transporter activity"/>
    <property type="evidence" value="ECO:0007669"/>
    <property type="project" value="InterPro"/>
</dbReference>